<dbReference type="Proteomes" id="UP000270616">
    <property type="component" value="Unassembled WGS sequence"/>
</dbReference>
<comment type="caution">
    <text evidence="8">The sequence shown here is derived from an EMBL/GenBank/DDBJ whole genome shotgun (WGS) entry which is preliminary data.</text>
</comment>
<dbReference type="SUPFAM" id="SSF54427">
    <property type="entry name" value="NTF2-like"/>
    <property type="match status" value="1"/>
</dbReference>
<accession>A0A3N3ZU04</accession>
<keyword evidence="4" id="KW-0731">Sigma factor</keyword>
<dbReference type="SUPFAM" id="SSF88659">
    <property type="entry name" value="Sigma3 and sigma4 domains of RNA polymerase sigma factors"/>
    <property type="match status" value="1"/>
</dbReference>
<dbReference type="InterPro" id="IPR036388">
    <property type="entry name" value="WH-like_DNA-bd_sf"/>
</dbReference>
<dbReference type="GO" id="GO:0003677">
    <property type="term" value="F:DNA binding"/>
    <property type="evidence" value="ECO:0007669"/>
    <property type="project" value="InterPro"/>
</dbReference>
<evidence type="ECO:0000256" key="5">
    <source>
        <dbReference type="ARBA" id="ARBA00023163"/>
    </source>
</evidence>
<dbReference type="InterPro" id="IPR007627">
    <property type="entry name" value="RNA_pol_sigma70_r2"/>
</dbReference>
<evidence type="ECO:0000256" key="2">
    <source>
        <dbReference type="ARBA" id="ARBA00011344"/>
    </source>
</evidence>
<comment type="similarity">
    <text evidence="1">Belongs to the sigma-70 factor family. ECF subfamily.</text>
</comment>
<keyword evidence="9" id="KW-1185">Reference proteome</keyword>
<dbReference type="Gene3D" id="3.10.450.50">
    <property type="match status" value="1"/>
</dbReference>
<dbReference type="EMBL" id="RKMF01000005">
    <property type="protein sequence ID" value="ROZ63718.1"/>
    <property type="molecule type" value="Genomic_DNA"/>
</dbReference>
<dbReference type="RefSeq" id="WP_123824714.1">
    <property type="nucleotide sequence ID" value="NZ_RKMF01000005.1"/>
</dbReference>
<evidence type="ECO:0000313" key="8">
    <source>
        <dbReference type="EMBL" id="ROZ63718.1"/>
    </source>
</evidence>
<sequence>MSSRSRMSEDVWLAERPRLLSLAYRILGSWHDAEDVVSQVWLRSADRTDVANAPAWLTTVTTRLAIDQGRRLKALREEYIGPWLPEPVATELLPEESAVQRESLHLGLLRLMEELSPEDRAVVVLREAFDVPYAEIADCVGKSLQACRQVVSRAKQRLPRVTHAPERDERLMAALVTALAAGDMAAAVELLSEGCVLWTDSGGATKAARRPVIGADKVARFLIGVSAAVPGSSADPVNVNGAPAFRLKWPGGTRIVVLEHDGENISGMQIHSNPHKLEFAL</sequence>
<comment type="subunit">
    <text evidence="2">Interacts transiently with the RNA polymerase catalytic core formed by RpoA, RpoB, RpoC and RpoZ (2 alpha, 1 beta, 1 beta' and 1 omega subunit) to form the RNA polymerase holoenzyme that can initiate transcription.</text>
</comment>
<reference evidence="8 9" key="1">
    <citation type="submission" date="2018-10" db="EMBL/GenBank/DDBJ databases">
        <title>Kocuria sp. M5W7-7, whole genome shotgun sequence.</title>
        <authorList>
            <person name="Tuo L."/>
        </authorList>
    </citation>
    <scope>NUCLEOTIDE SEQUENCE [LARGE SCALE GENOMIC DNA]</scope>
    <source>
        <strain evidence="8 9">M5W7-7</strain>
    </source>
</reference>
<dbReference type="GO" id="GO:0016987">
    <property type="term" value="F:sigma factor activity"/>
    <property type="evidence" value="ECO:0007669"/>
    <property type="project" value="UniProtKB-KW"/>
</dbReference>
<dbReference type="PANTHER" id="PTHR30173">
    <property type="entry name" value="SIGMA 19 FACTOR"/>
    <property type="match status" value="1"/>
</dbReference>
<keyword evidence="5" id="KW-0804">Transcription</keyword>
<evidence type="ECO:0000259" key="6">
    <source>
        <dbReference type="Pfam" id="PF04542"/>
    </source>
</evidence>
<evidence type="ECO:0000259" key="7">
    <source>
        <dbReference type="Pfam" id="PF08281"/>
    </source>
</evidence>
<dbReference type="Gene3D" id="1.10.1740.10">
    <property type="match status" value="1"/>
</dbReference>
<evidence type="ECO:0000313" key="9">
    <source>
        <dbReference type="Proteomes" id="UP000270616"/>
    </source>
</evidence>
<organism evidence="8 9">
    <name type="scientific">Kocuria soli</name>
    <dbReference type="NCBI Taxonomy" id="2485125"/>
    <lineage>
        <taxon>Bacteria</taxon>
        <taxon>Bacillati</taxon>
        <taxon>Actinomycetota</taxon>
        <taxon>Actinomycetes</taxon>
        <taxon>Micrococcales</taxon>
        <taxon>Micrococcaceae</taxon>
        <taxon>Kocuria</taxon>
    </lineage>
</organism>
<evidence type="ECO:0000256" key="4">
    <source>
        <dbReference type="ARBA" id="ARBA00023082"/>
    </source>
</evidence>
<gene>
    <name evidence="8" type="ORF">EDL96_05010</name>
</gene>
<dbReference type="Pfam" id="PF08281">
    <property type="entry name" value="Sigma70_r4_2"/>
    <property type="match status" value="1"/>
</dbReference>
<dbReference type="InterPro" id="IPR032710">
    <property type="entry name" value="NTF2-like_dom_sf"/>
</dbReference>
<dbReference type="Gene3D" id="1.10.10.10">
    <property type="entry name" value="Winged helix-like DNA-binding domain superfamily/Winged helix DNA-binding domain"/>
    <property type="match status" value="1"/>
</dbReference>
<feature type="domain" description="RNA polymerase sigma-70 region 2" evidence="6">
    <location>
        <begin position="15"/>
        <end position="73"/>
    </location>
</feature>
<dbReference type="NCBIfam" id="TIGR02937">
    <property type="entry name" value="sigma70-ECF"/>
    <property type="match status" value="1"/>
</dbReference>
<proteinExistence type="inferred from homology"/>
<feature type="domain" description="RNA polymerase sigma factor 70 region 4 type 2" evidence="7">
    <location>
        <begin position="108"/>
        <end position="158"/>
    </location>
</feature>
<evidence type="ECO:0000256" key="1">
    <source>
        <dbReference type="ARBA" id="ARBA00010641"/>
    </source>
</evidence>
<dbReference type="InterPro" id="IPR014284">
    <property type="entry name" value="RNA_pol_sigma-70_dom"/>
</dbReference>
<dbReference type="InterPro" id="IPR052704">
    <property type="entry name" value="ECF_Sigma-70_Domain"/>
</dbReference>
<name>A0A3N3ZU04_9MICC</name>
<dbReference type="Pfam" id="PF04542">
    <property type="entry name" value="Sigma70_r2"/>
    <property type="match status" value="1"/>
</dbReference>
<evidence type="ECO:0000256" key="3">
    <source>
        <dbReference type="ARBA" id="ARBA00023015"/>
    </source>
</evidence>
<dbReference type="GO" id="GO:0006352">
    <property type="term" value="P:DNA-templated transcription initiation"/>
    <property type="evidence" value="ECO:0007669"/>
    <property type="project" value="InterPro"/>
</dbReference>
<dbReference type="InterPro" id="IPR013324">
    <property type="entry name" value="RNA_pol_sigma_r3/r4-like"/>
</dbReference>
<dbReference type="InterPro" id="IPR013249">
    <property type="entry name" value="RNA_pol_sigma70_r4_t2"/>
</dbReference>
<protein>
    <submittedName>
        <fullName evidence="8">Sigma-70 family RNA polymerase sigma factor</fullName>
    </submittedName>
</protein>
<dbReference type="SUPFAM" id="SSF88946">
    <property type="entry name" value="Sigma2 domain of RNA polymerase sigma factors"/>
    <property type="match status" value="1"/>
</dbReference>
<keyword evidence="3" id="KW-0805">Transcription regulation</keyword>
<dbReference type="InterPro" id="IPR013325">
    <property type="entry name" value="RNA_pol_sigma_r2"/>
</dbReference>
<dbReference type="PANTHER" id="PTHR30173:SF36">
    <property type="entry name" value="ECF RNA POLYMERASE SIGMA FACTOR SIGJ"/>
    <property type="match status" value="1"/>
</dbReference>
<dbReference type="OrthoDB" id="3211555at2"/>
<dbReference type="AlphaFoldDB" id="A0A3N3ZU04"/>